<dbReference type="EMBL" id="CP000880">
    <property type="protein sequence ID" value="ABX20793.1"/>
    <property type="molecule type" value="Genomic_DNA"/>
</dbReference>
<evidence type="ECO:0000313" key="2">
    <source>
        <dbReference type="Proteomes" id="UP000002084"/>
    </source>
</evidence>
<gene>
    <name evidence="1" type="ordered locus">SARI_00874</name>
</gene>
<organism evidence="1 2">
    <name type="scientific">Salmonella arizonae (strain ATCC BAA-731 / CDC346-86 / RSK2980)</name>
    <dbReference type="NCBI Taxonomy" id="41514"/>
    <lineage>
        <taxon>Bacteria</taxon>
        <taxon>Pseudomonadati</taxon>
        <taxon>Pseudomonadota</taxon>
        <taxon>Gammaproteobacteria</taxon>
        <taxon>Enterobacterales</taxon>
        <taxon>Enterobacteriaceae</taxon>
        <taxon>Salmonella</taxon>
    </lineage>
</organism>
<name>A9MLT0_SALAR</name>
<protein>
    <submittedName>
        <fullName evidence="1">Uncharacterized protein</fullName>
    </submittedName>
</protein>
<dbReference type="HOGENOM" id="CLU_2828633_0_0_6"/>
<accession>A9MLT0</accession>
<reference evidence="1 2" key="1">
    <citation type="submission" date="2007-11" db="EMBL/GenBank/DDBJ databases">
        <authorList>
            <consortium name="The Salmonella enterica serovar Arizonae Genome Sequencing Project"/>
            <person name="McClelland M."/>
            <person name="Sanderson E.K."/>
            <person name="Porwollik S."/>
            <person name="Spieth J."/>
            <person name="Clifton W.S."/>
            <person name="Fulton R."/>
            <person name="Chunyan W."/>
            <person name="Wollam A."/>
            <person name="Shah N."/>
            <person name="Pepin K."/>
            <person name="Bhonagiri V."/>
            <person name="Nash W."/>
            <person name="Johnson M."/>
            <person name="Thiruvilangam P."/>
            <person name="Wilson R."/>
        </authorList>
    </citation>
    <scope>NUCLEOTIDE SEQUENCE [LARGE SCALE GENOMIC DNA]</scope>
    <source>
        <strain evidence="2">ATCC BAA-731 / CDC346-86 / RSK2980</strain>
    </source>
</reference>
<dbReference type="AlphaFoldDB" id="A9MLT0"/>
<dbReference type="Proteomes" id="UP000002084">
    <property type="component" value="Chromosome"/>
</dbReference>
<proteinExistence type="predicted"/>
<keyword evidence="2" id="KW-1185">Reference proteome</keyword>
<sequence length="66" mass="7813">MTFSIKKTINYNVNQFISISHSLNLTKDAKNSPYKGCFYNLSLDYIQLNYHRIIYLPFARFIICIT</sequence>
<dbReference type="KEGG" id="ses:SARI_00874"/>
<evidence type="ECO:0000313" key="1">
    <source>
        <dbReference type="EMBL" id="ABX20793.1"/>
    </source>
</evidence>